<evidence type="ECO:0000313" key="2">
    <source>
        <dbReference type="Proteomes" id="UP000789920"/>
    </source>
</evidence>
<gene>
    <name evidence="1" type="ORF">RPERSI_LOCUS35486</name>
</gene>
<proteinExistence type="predicted"/>
<reference evidence="1" key="1">
    <citation type="submission" date="2021-06" db="EMBL/GenBank/DDBJ databases">
        <authorList>
            <person name="Kallberg Y."/>
            <person name="Tangrot J."/>
            <person name="Rosling A."/>
        </authorList>
    </citation>
    <scope>NUCLEOTIDE SEQUENCE</scope>
    <source>
        <strain evidence="1">MA461A</strain>
    </source>
</reference>
<accession>A0ACA9SU89</accession>
<dbReference type="EMBL" id="CAJVQC010164365">
    <property type="protein sequence ID" value="CAG8849209.1"/>
    <property type="molecule type" value="Genomic_DNA"/>
</dbReference>
<name>A0ACA9SU89_9GLOM</name>
<keyword evidence="2" id="KW-1185">Reference proteome</keyword>
<organism evidence="1 2">
    <name type="scientific">Racocetra persica</name>
    <dbReference type="NCBI Taxonomy" id="160502"/>
    <lineage>
        <taxon>Eukaryota</taxon>
        <taxon>Fungi</taxon>
        <taxon>Fungi incertae sedis</taxon>
        <taxon>Mucoromycota</taxon>
        <taxon>Glomeromycotina</taxon>
        <taxon>Glomeromycetes</taxon>
        <taxon>Diversisporales</taxon>
        <taxon>Gigasporaceae</taxon>
        <taxon>Racocetra</taxon>
    </lineage>
</organism>
<comment type="caution">
    <text evidence="1">The sequence shown here is derived from an EMBL/GenBank/DDBJ whole genome shotgun (WGS) entry which is preliminary data.</text>
</comment>
<dbReference type="Proteomes" id="UP000789920">
    <property type="component" value="Unassembled WGS sequence"/>
</dbReference>
<feature type="non-terminal residue" evidence="1">
    <location>
        <position position="1"/>
    </location>
</feature>
<sequence length="44" mass="5251">LVDPETNTLSEKCLQEALRAYFVYQDGYTEHLERIFRATKYKPI</sequence>
<evidence type="ECO:0000313" key="1">
    <source>
        <dbReference type="EMBL" id="CAG8849209.1"/>
    </source>
</evidence>
<protein>
    <submittedName>
        <fullName evidence="1">21494_t:CDS:1</fullName>
    </submittedName>
</protein>